<accession>A0A0B6Y262</accession>
<proteinExistence type="predicted"/>
<protein>
    <submittedName>
        <fullName evidence="1">Uncharacterized protein</fullName>
    </submittedName>
</protein>
<sequence>SPSSSPTSSSSPKISVFVRVYRCNKEHFAVITRDSLYTSKSVYINMRHSRVIPGDCLGRFIVAGQCDS</sequence>
<gene>
    <name evidence="1" type="primary">ORF10163</name>
</gene>
<reference evidence="1" key="1">
    <citation type="submission" date="2014-12" db="EMBL/GenBank/DDBJ databases">
        <title>Insight into the proteome of Arion vulgaris.</title>
        <authorList>
            <person name="Aradska J."/>
            <person name="Bulat T."/>
            <person name="Smidak R."/>
            <person name="Sarate P."/>
            <person name="Gangsoo J."/>
            <person name="Sialana F."/>
            <person name="Bilban M."/>
            <person name="Lubec G."/>
        </authorList>
    </citation>
    <scope>NUCLEOTIDE SEQUENCE</scope>
    <source>
        <tissue evidence="1">Skin</tissue>
    </source>
</reference>
<feature type="non-terminal residue" evidence="1">
    <location>
        <position position="68"/>
    </location>
</feature>
<dbReference type="AlphaFoldDB" id="A0A0B6Y262"/>
<feature type="non-terminal residue" evidence="1">
    <location>
        <position position="1"/>
    </location>
</feature>
<dbReference type="EMBL" id="HACG01003353">
    <property type="protein sequence ID" value="CEK50218.1"/>
    <property type="molecule type" value="Transcribed_RNA"/>
</dbReference>
<organism evidence="1">
    <name type="scientific">Arion vulgaris</name>
    <dbReference type="NCBI Taxonomy" id="1028688"/>
    <lineage>
        <taxon>Eukaryota</taxon>
        <taxon>Metazoa</taxon>
        <taxon>Spiralia</taxon>
        <taxon>Lophotrochozoa</taxon>
        <taxon>Mollusca</taxon>
        <taxon>Gastropoda</taxon>
        <taxon>Heterobranchia</taxon>
        <taxon>Euthyneura</taxon>
        <taxon>Panpulmonata</taxon>
        <taxon>Eupulmonata</taxon>
        <taxon>Stylommatophora</taxon>
        <taxon>Helicina</taxon>
        <taxon>Arionoidea</taxon>
        <taxon>Arionidae</taxon>
        <taxon>Arion</taxon>
    </lineage>
</organism>
<name>A0A0B6Y262_9EUPU</name>
<evidence type="ECO:0000313" key="1">
    <source>
        <dbReference type="EMBL" id="CEK50218.1"/>
    </source>
</evidence>